<reference evidence="2 3" key="1">
    <citation type="journal article" date="2010" name="Nature">
        <title>The Ectocarpus genome and the independent evolution of multicellularity in brown algae.</title>
        <authorList>
            <person name="Cock J.M."/>
            <person name="Sterck L."/>
            <person name="Rouze P."/>
            <person name="Scornet D."/>
            <person name="Allen A.E."/>
            <person name="Amoutzias G."/>
            <person name="Anthouard V."/>
            <person name="Artiguenave F."/>
            <person name="Aury J.M."/>
            <person name="Badger J.H."/>
            <person name="Beszteri B."/>
            <person name="Billiau K."/>
            <person name="Bonnet E."/>
            <person name="Bothwell J.H."/>
            <person name="Bowler C."/>
            <person name="Boyen C."/>
            <person name="Brownlee C."/>
            <person name="Carrano C.J."/>
            <person name="Charrier B."/>
            <person name="Cho G.Y."/>
            <person name="Coelho S.M."/>
            <person name="Collen J."/>
            <person name="Corre E."/>
            <person name="Da Silva C."/>
            <person name="Delage L."/>
            <person name="Delaroque N."/>
            <person name="Dittami S.M."/>
            <person name="Doulbeau S."/>
            <person name="Elias M."/>
            <person name="Farnham G."/>
            <person name="Gachon C.M."/>
            <person name="Gschloessl B."/>
            <person name="Heesch S."/>
            <person name="Jabbari K."/>
            <person name="Jubin C."/>
            <person name="Kawai H."/>
            <person name="Kimura K."/>
            <person name="Kloareg B."/>
            <person name="Kupper F.C."/>
            <person name="Lang D."/>
            <person name="Le Bail A."/>
            <person name="Leblanc C."/>
            <person name="Lerouge P."/>
            <person name="Lohr M."/>
            <person name="Lopez P.J."/>
            <person name="Martens C."/>
            <person name="Maumus F."/>
            <person name="Michel G."/>
            <person name="Miranda-Saavedra D."/>
            <person name="Morales J."/>
            <person name="Moreau H."/>
            <person name="Motomura T."/>
            <person name="Nagasato C."/>
            <person name="Napoli C.A."/>
            <person name="Nelson D.R."/>
            <person name="Nyvall-Collen P."/>
            <person name="Peters A.F."/>
            <person name="Pommier C."/>
            <person name="Potin P."/>
            <person name="Poulain J."/>
            <person name="Quesneville H."/>
            <person name="Read B."/>
            <person name="Rensing S.A."/>
            <person name="Ritter A."/>
            <person name="Rousvoal S."/>
            <person name="Samanta M."/>
            <person name="Samson G."/>
            <person name="Schroeder D.C."/>
            <person name="Segurens B."/>
            <person name="Strittmatter M."/>
            <person name="Tonon T."/>
            <person name="Tregear J.W."/>
            <person name="Valentin K."/>
            <person name="von Dassow P."/>
            <person name="Yamagishi T."/>
            <person name="Van de Peer Y."/>
            <person name="Wincker P."/>
        </authorList>
    </citation>
    <scope>NUCLEOTIDE SEQUENCE [LARGE SCALE GENOMIC DNA]</scope>
    <source>
        <strain evidence="3">Ec32 / CCAP1310/4</strain>
    </source>
</reference>
<gene>
    <name evidence="2" type="ORF">Esi_0030_0045</name>
</gene>
<dbReference type="EMBL" id="FN649744">
    <property type="protein sequence ID" value="CBN74552.1"/>
    <property type="molecule type" value="Genomic_DNA"/>
</dbReference>
<feature type="compositionally biased region" description="Polar residues" evidence="1">
    <location>
        <begin position="87"/>
        <end position="96"/>
    </location>
</feature>
<dbReference type="AlphaFoldDB" id="D8LKG2"/>
<dbReference type="OrthoDB" id="25675at2759"/>
<evidence type="ECO:0000313" key="2">
    <source>
        <dbReference type="EMBL" id="CBN74552.1"/>
    </source>
</evidence>
<feature type="region of interest" description="Disordered" evidence="1">
    <location>
        <begin position="73"/>
        <end position="96"/>
    </location>
</feature>
<feature type="compositionally biased region" description="Basic and acidic residues" evidence="1">
    <location>
        <begin position="74"/>
        <end position="86"/>
    </location>
</feature>
<evidence type="ECO:0000313" key="3">
    <source>
        <dbReference type="Proteomes" id="UP000002630"/>
    </source>
</evidence>
<protein>
    <submittedName>
        <fullName evidence="2">Uncharacterized protein</fullName>
    </submittedName>
</protein>
<proteinExistence type="predicted"/>
<dbReference type="Proteomes" id="UP000002630">
    <property type="component" value="Linkage Group LG19"/>
</dbReference>
<dbReference type="EMBL" id="FN648487">
    <property type="protein sequence ID" value="CBN74552.1"/>
    <property type="molecule type" value="Genomic_DNA"/>
</dbReference>
<name>D8LKG2_ECTSI</name>
<evidence type="ECO:0000256" key="1">
    <source>
        <dbReference type="SAM" id="MobiDB-lite"/>
    </source>
</evidence>
<dbReference type="Gene3D" id="3.40.50.1010">
    <property type="entry name" value="5'-nuclease"/>
    <property type="match status" value="1"/>
</dbReference>
<dbReference type="STRING" id="2880.D8LKG2"/>
<dbReference type="InParanoid" id="D8LKG2"/>
<organism evidence="2 3">
    <name type="scientific">Ectocarpus siliculosus</name>
    <name type="common">Brown alga</name>
    <name type="synonym">Conferva siliculosa</name>
    <dbReference type="NCBI Taxonomy" id="2880"/>
    <lineage>
        <taxon>Eukaryota</taxon>
        <taxon>Sar</taxon>
        <taxon>Stramenopiles</taxon>
        <taxon>Ochrophyta</taxon>
        <taxon>PX clade</taxon>
        <taxon>Phaeophyceae</taxon>
        <taxon>Ectocarpales</taxon>
        <taxon>Ectocarpaceae</taxon>
        <taxon>Ectocarpus</taxon>
    </lineage>
</organism>
<dbReference type="PANTHER" id="PTHR12416">
    <property type="entry name" value="RRNA-PROCESSING PROTEIN UTP23 HOMOLOG"/>
    <property type="match status" value="1"/>
</dbReference>
<keyword evidence="3" id="KW-1185">Reference proteome</keyword>
<accession>D8LKG2</accession>
<sequence>MRVTRAKQYRKHLRFFRIVYGISAPYKVILDGNFIHGCISSKVDIEKRLTSVLQLHYHCPDIHNADAATTLTRRPGELDLANDPHRQTTNPDPSNP</sequence>